<protein>
    <recommendedName>
        <fullName evidence="6">SH3 domain-containing protein</fullName>
    </recommendedName>
</protein>
<keyword evidence="8" id="KW-1185">Reference proteome</keyword>
<dbReference type="PANTHER" id="PTHR31778:SF2">
    <property type="entry name" value="BUD SITE SELECTION PROTEIN RAX2"/>
    <property type="match status" value="1"/>
</dbReference>
<dbReference type="InterPro" id="IPR048266">
    <property type="entry name" value="Rax2-like_second"/>
</dbReference>
<feature type="chain" id="PRO_5013803347" description="SH3 domain-containing protein" evidence="5">
    <location>
        <begin position="29"/>
        <end position="1410"/>
    </location>
</feature>
<evidence type="ECO:0000259" key="6">
    <source>
        <dbReference type="PROSITE" id="PS50002"/>
    </source>
</evidence>
<dbReference type="InterPro" id="IPR048265">
    <property type="entry name" value="Rax2-like_third"/>
</dbReference>
<keyword evidence="4" id="KW-0812">Transmembrane</keyword>
<sequence length="1410" mass="145143">MAPPMTRSSPCSLLSCAALFLSANAALASVPLVDFDRMGMVGITGAFSGLDISDNSSLTVTFDSSAATLLSRSADGSLSALGSTNPGGSILAGCALGDVYYFGGSFTSINGTSASNVASYSSSTDSFAALGSDGPNGEIHAMYCDSAQNTVWAGGKFTSPGVSVAVWEPKSSKWSSPAFGGLTGADAEVLSITTNSTGSSLFFAGSFTTTFGNGTAANTTNNPNVPYSAGATPFSSSLVPLPLQNAQIVAAPSSSDSEFDNINNVLCPAGPDGPGDTWFAADGNEAVITVRAFSLLNARGIRLGNTFLDGRGTTGFSVITIPDNTLRTLSYIDPSTGKNETCTDPCPLLTNSSILYQDFLFADNVDITGFQLTLSEWQGAGPGLHLLQLLSSGAFTSAVSSNNTESCFAPNASTVTTTGSWTEKEATTNIAATTETVLVSTVAVGTPYTESPSITYMPYVSASGEYDVYLVVPGCDDLQDCALRTSVQVTVFPGSGMDPSVTTVSQQNPQDQTTIVYSGPIVPSSPSFVTTITMTLAEHPIGDGQNGEYELVAAGVQLILTSANTASGGNSSINGTASGSASGFGFFEWPLDSKTSVNATGAMPNTTETALDRVGVDMLQALGGSTSLTSSTPVISAVAHHPSGIIFLGGQFDLTSGVASGSSNIVAFKNGALTALSDKGLNGAVTSLALDGDTLFVGGVFDDTSSTSTSGALKGVAMYDVQANKWSALGGGVNGNVASLDYSSGRLLVAGNFTGVLLSSSAVSEQSADGLAAWDVANSTWTNSGGFLVGNMTFVGNGTSSSEESQFVAGNVNSALEYGASGFVLVQNGADGEPDVTAVNAQFKDNTTQSTTISTSSKRRRSHAHHSGADWIPKINVFRRMFKRASTTTLTPLPAAPAATAPAILAGAFWTNSSSSQQVFIIGGNFSFTSTGSTYQNVAIYDNSTGSLKPLQGSQVNGTVRSLLVQGDILYIGGEFTLQGTNANGFAVYDLANQNWDMSGVSPLGPSSGSSVVVRSVTASPSQSDILIVAGSFAQAGSTDCRSICSYNMNSELWSALGNGIQGDVASVDYAGNNDDIIVAAGSIALADSMPANVAIFSIVNSTWAALGNGNDLPGPVTAVTVNDGNISSVFAAGRSTDNTTAFLYFWNGQTWSDVGSTLQPASDVSQLTMVPLQNTHTTNSIIQSDRVLMISGSLSDSSFGNASSALFDGESFIPYIVAATSSGSPGYIYGLIYSFSTFSFTQNHYLATGVVILISIAIAAGIVFLLALLGILWTLFSRRRDEKLNKFMPVDDEDDDSTRRPSSLLEHINAATRTTIIGEPGPYYSQAEKEPETAGVAAASAEHDDPFGPDGSNYVRAETPSEAIAGTMGEESGRPAFVRYAFEGTGEGEIPLIAGQEVEVLDDNDPSYA</sequence>
<keyword evidence="4" id="KW-0472">Membrane</keyword>
<evidence type="ECO:0000256" key="5">
    <source>
        <dbReference type="SAM" id="SignalP"/>
    </source>
</evidence>
<reference evidence="7 8" key="1">
    <citation type="journal article" date="2012" name="Science">
        <title>The Paleozoic origin of enzymatic lignin decomposition reconstructed from 31 fungal genomes.</title>
        <authorList>
            <person name="Floudas D."/>
            <person name="Binder M."/>
            <person name="Riley R."/>
            <person name="Barry K."/>
            <person name="Blanchette R.A."/>
            <person name="Henrissat B."/>
            <person name="Martinez A.T."/>
            <person name="Otillar R."/>
            <person name="Spatafora J.W."/>
            <person name="Yadav J.S."/>
            <person name="Aerts A."/>
            <person name="Benoit I."/>
            <person name="Boyd A."/>
            <person name="Carlson A."/>
            <person name="Copeland A."/>
            <person name="Coutinho P.M."/>
            <person name="de Vries R.P."/>
            <person name="Ferreira P."/>
            <person name="Findley K."/>
            <person name="Foster B."/>
            <person name="Gaskell J."/>
            <person name="Glotzer D."/>
            <person name="Gorecki P."/>
            <person name="Heitman J."/>
            <person name="Hesse C."/>
            <person name="Hori C."/>
            <person name="Igarashi K."/>
            <person name="Jurgens J.A."/>
            <person name="Kallen N."/>
            <person name="Kersten P."/>
            <person name="Kohler A."/>
            <person name="Kuees U."/>
            <person name="Kumar T.K.A."/>
            <person name="Kuo A."/>
            <person name="LaButti K."/>
            <person name="Larrondo L.F."/>
            <person name="Lindquist E."/>
            <person name="Ling A."/>
            <person name="Lombard V."/>
            <person name="Lucas S."/>
            <person name="Lundell T."/>
            <person name="Martin R."/>
            <person name="McLaughlin D.J."/>
            <person name="Morgenstern I."/>
            <person name="Morin E."/>
            <person name="Murat C."/>
            <person name="Nagy L.G."/>
            <person name="Nolan M."/>
            <person name="Ohm R.A."/>
            <person name="Patyshakuliyeva A."/>
            <person name="Rokas A."/>
            <person name="Ruiz-Duenas F.J."/>
            <person name="Sabat G."/>
            <person name="Salamov A."/>
            <person name="Samejima M."/>
            <person name="Schmutz J."/>
            <person name="Slot J.C."/>
            <person name="St John F."/>
            <person name="Stenlid J."/>
            <person name="Sun H."/>
            <person name="Sun S."/>
            <person name="Syed K."/>
            <person name="Tsang A."/>
            <person name="Wiebenga A."/>
            <person name="Young D."/>
            <person name="Pisabarro A."/>
            <person name="Eastwood D.C."/>
            <person name="Martin F."/>
            <person name="Cullen D."/>
            <person name="Grigoriev I.V."/>
            <person name="Hibbett D.S."/>
        </authorList>
    </citation>
    <scope>NUCLEOTIDE SEQUENCE [LARGE SCALE GENOMIC DNA]</scope>
    <source>
        <strain evidence="7 8">MD-104</strain>
    </source>
</reference>
<evidence type="ECO:0000313" key="8">
    <source>
        <dbReference type="Proteomes" id="UP000218811"/>
    </source>
</evidence>
<feature type="domain" description="SH3" evidence="6">
    <location>
        <begin position="1372"/>
        <end position="1410"/>
    </location>
</feature>
<keyword evidence="1 2" id="KW-0728">SH3 domain</keyword>
<dbReference type="InterPro" id="IPR001452">
    <property type="entry name" value="SH3_domain"/>
</dbReference>
<evidence type="ECO:0000256" key="4">
    <source>
        <dbReference type="SAM" id="Phobius"/>
    </source>
</evidence>
<dbReference type="Pfam" id="PF12768">
    <property type="entry name" value="Rax2"/>
    <property type="match status" value="2"/>
</dbReference>
<dbReference type="InterPro" id="IPR024982">
    <property type="entry name" value="Rax2-like_C"/>
</dbReference>
<dbReference type="Gene3D" id="2.120.10.80">
    <property type="entry name" value="Kelch-type beta propeller"/>
    <property type="match status" value="1"/>
</dbReference>
<dbReference type="Pfam" id="PF20843">
    <property type="entry name" value="Rax2_3"/>
    <property type="match status" value="1"/>
</dbReference>
<dbReference type="OrthoDB" id="2503993at2759"/>
<feature type="region of interest" description="Disordered" evidence="3">
    <location>
        <begin position="848"/>
        <end position="867"/>
    </location>
</feature>
<dbReference type="Pfam" id="PF20842">
    <property type="entry name" value="Rax2_2"/>
    <property type="match status" value="1"/>
</dbReference>
<keyword evidence="4" id="KW-1133">Transmembrane helix</keyword>
<feature type="signal peptide" evidence="5">
    <location>
        <begin position="1"/>
        <end position="28"/>
    </location>
</feature>
<dbReference type="Proteomes" id="UP000218811">
    <property type="component" value="Unassembled WGS sequence"/>
</dbReference>
<evidence type="ECO:0000313" key="7">
    <source>
        <dbReference type="EMBL" id="PCH43711.1"/>
    </source>
</evidence>
<name>A0A2H3JP97_WOLCO</name>
<evidence type="ECO:0000256" key="2">
    <source>
        <dbReference type="PROSITE-ProRule" id="PRU00192"/>
    </source>
</evidence>
<gene>
    <name evidence="7" type="ORF">WOLCODRAFT_153770</name>
</gene>
<feature type="compositionally biased region" description="Basic residues" evidence="3">
    <location>
        <begin position="857"/>
        <end position="866"/>
    </location>
</feature>
<proteinExistence type="predicted"/>
<evidence type="ECO:0000256" key="3">
    <source>
        <dbReference type="SAM" id="MobiDB-lite"/>
    </source>
</evidence>
<keyword evidence="5" id="KW-0732">Signal</keyword>
<dbReference type="SUPFAM" id="SSF117281">
    <property type="entry name" value="Kelch motif"/>
    <property type="match status" value="1"/>
</dbReference>
<accession>A0A2H3JP97</accession>
<feature type="region of interest" description="Disordered" evidence="3">
    <location>
        <begin position="1321"/>
        <end position="1357"/>
    </location>
</feature>
<dbReference type="GO" id="GO:1902929">
    <property type="term" value="C:plasma membrane of growing cell tip"/>
    <property type="evidence" value="ECO:0007669"/>
    <property type="project" value="TreeGrafter"/>
</dbReference>
<feature type="transmembrane region" description="Helical" evidence="4">
    <location>
        <begin position="1246"/>
        <end position="1277"/>
    </location>
</feature>
<dbReference type="PROSITE" id="PS50002">
    <property type="entry name" value="SH3"/>
    <property type="match status" value="1"/>
</dbReference>
<dbReference type="EMBL" id="KB468146">
    <property type="protein sequence ID" value="PCH43711.1"/>
    <property type="molecule type" value="Genomic_DNA"/>
</dbReference>
<organism evidence="7 8">
    <name type="scientific">Wolfiporia cocos (strain MD-104)</name>
    <name type="common">Brown rot fungus</name>
    <dbReference type="NCBI Taxonomy" id="742152"/>
    <lineage>
        <taxon>Eukaryota</taxon>
        <taxon>Fungi</taxon>
        <taxon>Dikarya</taxon>
        <taxon>Basidiomycota</taxon>
        <taxon>Agaricomycotina</taxon>
        <taxon>Agaricomycetes</taxon>
        <taxon>Polyporales</taxon>
        <taxon>Phaeolaceae</taxon>
        <taxon>Wolfiporia</taxon>
    </lineage>
</organism>
<dbReference type="InterPro" id="IPR015915">
    <property type="entry name" value="Kelch-typ_b-propeller"/>
</dbReference>
<dbReference type="PANTHER" id="PTHR31778">
    <property type="entry name" value="BUD SITE SELECTION PROTEIN RAX2"/>
    <property type="match status" value="1"/>
</dbReference>
<dbReference type="STRING" id="742152.A0A2H3JP97"/>
<evidence type="ECO:0000256" key="1">
    <source>
        <dbReference type="ARBA" id="ARBA00022443"/>
    </source>
</evidence>